<dbReference type="Proteomes" id="UP001157502">
    <property type="component" value="Chromosome 5"/>
</dbReference>
<evidence type="ECO:0000313" key="2">
    <source>
        <dbReference type="Proteomes" id="UP001157502"/>
    </source>
</evidence>
<dbReference type="EMBL" id="CM055732">
    <property type="protein sequence ID" value="KAJ8011768.1"/>
    <property type="molecule type" value="Genomic_DNA"/>
</dbReference>
<comment type="caution">
    <text evidence="1">The sequence shown here is derived from an EMBL/GenBank/DDBJ whole genome shotgun (WGS) entry which is preliminary data.</text>
</comment>
<evidence type="ECO:0000313" key="1">
    <source>
        <dbReference type="EMBL" id="KAJ8011768.1"/>
    </source>
</evidence>
<gene>
    <name evidence="1" type="ORF">DPEC_G00061690</name>
</gene>
<reference evidence="1" key="1">
    <citation type="submission" date="2021-05" db="EMBL/GenBank/DDBJ databases">
        <authorList>
            <person name="Pan Q."/>
            <person name="Jouanno E."/>
            <person name="Zahm M."/>
            <person name="Klopp C."/>
            <person name="Cabau C."/>
            <person name="Louis A."/>
            <person name="Berthelot C."/>
            <person name="Parey E."/>
            <person name="Roest Crollius H."/>
            <person name="Montfort J."/>
            <person name="Robinson-Rechavi M."/>
            <person name="Bouchez O."/>
            <person name="Lampietro C."/>
            <person name="Lopez Roques C."/>
            <person name="Donnadieu C."/>
            <person name="Postlethwait J."/>
            <person name="Bobe J."/>
            <person name="Dillon D."/>
            <person name="Chandos A."/>
            <person name="von Hippel F."/>
            <person name="Guiguen Y."/>
        </authorList>
    </citation>
    <scope>NUCLEOTIDE SEQUENCE</scope>
    <source>
        <strain evidence="1">YG-Jan2019</strain>
    </source>
</reference>
<accession>A0ACC2H8A7</accession>
<keyword evidence="2" id="KW-1185">Reference proteome</keyword>
<organism evidence="1 2">
    <name type="scientific">Dallia pectoralis</name>
    <name type="common">Alaska blackfish</name>
    <dbReference type="NCBI Taxonomy" id="75939"/>
    <lineage>
        <taxon>Eukaryota</taxon>
        <taxon>Metazoa</taxon>
        <taxon>Chordata</taxon>
        <taxon>Craniata</taxon>
        <taxon>Vertebrata</taxon>
        <taxon>Euteleostomi</taxon>
        <taxon>Actinopterygii</taxon>
        <taxon>Neopterygii</taxon>
        <taxon>Teleostei</taxon>
        <taxon>Protacanthopterygii</taxon>
        <taxon>Esociformes</taxon>
        <taxon>Umbridae</taxon>
        <taxon>Dallia</taxon>
    </lineage>
</organism>
<proteinExistence type="predicted"/>
<name>A0ACC2H8A7_DALPE</name>
<sequence>MLYKIQINLNQVHISDRKRSDIIMARMKTSLVCLLLTCLLPMFSGRPGGQALRPRIQREVKGSRTHKTDISLLNGYIPDEVECTVVNTCTGLKEQLEEKTRQLQKKIQSTIQLEQNLYTLQATVRKMNSKSGTCTVDISGQTDDPQSDLEVKMRQLEQISNDKGILVLRITSLTNDVNDLQNTISLTSTPTEINDLRMELEETERLLKIQKEEIEKNSVNSKLVLEIIKLQTQIWELQKKNRTEEIVNKIAVLQGQLDPKINELQSNPKEIDNTEIVIMIITLGSEVAELQIRITEVTENSQTKMTYLERQLADLRNQLIEKILALPEDSTNMELTEEILVLQSKINNYLGQKSNRIKTTNDQISVLQNNLNIKEKLLVSWKGKVKAEEGEDAYTQLLVQIISKMREQRAFQVPKKIERPKTAEQFNELLKQVESKKKEIVQLQAENQELQQTLEAEQEETTRCLAQKKKIEKELSDKHAHCSELRNRYDNLQRTLETKLNEMVEEKGYSNKLILEVWSLTNEVTDLKTRTTTIPEEVNEIQELLKEKSKELTTKTDQLEKNTPQPKNILRIIEIYNEIFNLQKGLTNENTYNRISEFQAELDKLIATIQDKDNGNCKLILQIITLQNQVTRLQRQTFEYNQTSAAKIAELESQLEKTRQQLNEKTQMLNVTVNAIPKLNLVIMDLRNKLTGIEVTLSDLKQTSANKIEELQNLMEQKRDELEDKTTELRVVNAKNAESMLTIIELQQQMKGLRGEESQAKDKAEAVITGLQEQLMAKKEESARCQVQNKLLEKKLIDKEGGCSVTEQKYNNLQTEQAELLDKLQTANGGSDKLLLEVWTLNGEVSNLKKKLESSTENADKIRVTLAEKIKQLEIKTEELKKNVPQQKNILRIIAIQDNILSLQEGVTNETTCNQIAELEKELEEMVALLQGKNNGNSKIILQIITLQNQVTRLQKQQLQLNQTFEARILEENELENELQQIRDALNEKKRQLKQSSSDISKLSAEIMNLRNNQVNLETKLSALKQVNEDSIEDLQSLLEEKSNQLKEKTTELKAVDSENAKNILKIVELEKEIKKINEEGSNASDKQILELNKKMKAKTMENLRLESKNKELEKIQRETKNTCDEIMSRCNEVSQQNNQIKMDWNKLQQQLQQIEEQFHNLTLTLKDKEEENAGLQMEKEILQETVTGLQQEITIIKAGPTASPTPKVDPDTVVRSFKVALDPGTAHTKVILSADGTRMTLSMRRQNIVDSPDRYDLAIAALGKTGINKGKHYWEVSCRPVQNVQ</sequence>
<protein>
    <submittedName>
        <fullName evidence="1">Uncharacterized protein</fullName>
    </submittedName>
</protein>